<evidence type="ECO:0000313" key="6">
    <source>
        <dbReference type="Proteomes" id="UP000265120"/>
    </source>
</evidence>
<keyword evidence="2" id="KW-0863">Zinc-finger</keyword>
<dbReference type="GO" id="GO:0048599">
    <property type="term" value="P:oocyte development"/>
    <property type="evidence" value="ECO:0007669"/>
    <property type="project" value="TreeGrafter"/>
</dbReference>
<dbReference type="PROSITE" id="PS50114">
    <property type="entry name" value="GATA_ZN_FINGER_2"/>
    <property type="match status" value="1"/>
</dbReference>
<dbReference type="GO" id="GO:0007283">
    <property type="term" value="P:spermatogenesis"/>
    <property type="evidence" value="ECO:0007669"/>
    <property type="project" value="TreeGrafter"/>
</dbReference>
<dbReference type="PANTHER" id="PTHR47341:SF1">
    <property type="entry name" value="GATA-TYPE ZINC FINGER PROTEIN 1"/>
    <property type="match status" value="1"/>
</dbReference>
<dbReference type="SMART" id="SM00401">
    <property type="entry name" value="ZnF_GATA"/>
    <property type="match status" value="1"/>
</dbReference>
<dbReference type="STRING" id="244447.ENSCSEP00000021582"/>
<dbReference type="Gene3D" id="3.30.50.10">
    <property type="entry name" value="Erythroid Transcription Factor GATA-1, subunit A"/>
    <property type="match status" value="1"/>
</dbReference>
<dbReference type="KEGG" id="csem:103384171"/>
<feature type="domain" description="GATA-type" evidence="4">
    <location>
        <begin position="487"/>
        <end position="522"/>
    </location>
</feature>
<keyword evidence="2" id="KW-0862">Zinc</keyword>
<dbReference type="GO" id="GO:0043565">
    <property type="term" value="F:sequence-specific DNA binding"/>
    <property type="evidence" value="ECO:0007669"/>
    <property type="project" value="InterPro"/>
</dbReference>
<reference evidence="5" key="2">
    <citation type="submission" date="2025-08" db="UniProtKB">
        <authorList>
            <consortium name="Ensembl"/>
        </authorList>
    </citation>
    <scope>IDENTIFICATION</scope>
</reference>
<dbReference type="OrthoDB" id="2162994at2759"/>
<accession>A0A3P8W4V9</accession>
<evidence type="ECO:0000256" key="3">
    <source>
        <dbReference type="SAM" id="MobiDB-lite"/>
    </source>
</evidence>
<reference evidence="5" key="3">
    <citation type="submission" date="2025-09" db="UniProtKB">
        <authorList>
            <consortium name="Ensembl"/>
        </authorList>
    </citation>
    <scope>IDENTIFICATION</scope>
</reference>
<evidence type="ECO:0000313" key="5">
    <source>
        <dbReference type="Ensembl" id="ENSCSEP00000021582.1"/>
    </source>
</evidence>
<evidence type="ECO:0000256" key="1">
    <source>
        <dbReference type="ARBA" id="ARBA00023242"/>
    </source>
</evidence>
<feature type="compositionally biased region" description="Polar residues" evidence="3">
    <location>
        <begin position="351"/>
        <end position="361"/>
    </location>
</feature>
<reference evidence="5 6" key="1">
    <citation type="journal article" date="2014" name="Nat. Genet.">
        <title>Whole-genome sequence of a flatfish provides insights into ZW sex chromosome evolution and adaptation to a benthic lifestyle.</title>
        <authorList>
            <person name="Chen S."/>
            <person name="Zhang G."/>
            <person name="Shao C."/>
            <person name="Huang Q."/>
            <person name="Liu G."/>
            <person name="Zhang P."/>
            <person name="Song W."/>
            <person name="An N."/>
            <person name="Chalopin D."/>
            <person name="Volff J.N."/>
            <person name="Hong Y."/>
            <person name="Li Q."/>
            <person name="Sha Z."/>
            <person name="Zhou H."/>
            <person name="Xie M."/>
            <person name="Yu Q."/>
            <person name="Liu Y."/>
            <person name="Xiang H."/>
            <person name="Wang N."/>
            <person name="Wu K."/>
            <person name="Yang C."/>
            <person name="Zhou Q."/>
            <person name="Liao X."/>
            <person name="Yang L."/>
            <person name="Hu Q."/>
            <person name="Zhang J."/>
            <person name="Meng L."/>
            <person name="Jin L."/>
            <person name="Tian Y."/>
            <person name="Lian J."/>
            <person name="Yang J."/>
            <person name="Miao G."/>
            <person name="Liu S."/>
            <person name="Liang Z."/>
            <person name="Yan F."/>
            <person name="Li Y."/>
            <person name="Sun B."/>
            <person name="Zhang H."/>
            <person name="Zhang J."/>
            <person name="Zhu Y."/>
            <person name="Du M."/>
            <person name="Zhao Y."/>
            <person name="Schartl M."/>
            <person name="Tang Q."/>
            <person name="Wang J."/>
        </authorList>
    </citation>
    <scope>NUCLEOTIDE SEQUENCE</scope>
</reference>
<evidence type="ECO:0000256" key="2">
    <source>
        <dbReference type="PROSITE-ProRule" id="PRU00094"/>
    </source>
</evidence>
<evidence type="ECO:0000259" key="4">
    <source>
        <dbReference type="PROSITE" id="PS50114"/>
    </source>
</evidence>
<dbReference type="GeneTree" id="ENSGT00470000042444"/>
<organism evidence="5 6">
    <name type="scientific">Cynoglossus semilaevis</name>
    <name type="common">Tongue sole</name>
    <dbReference type="NCBI Taxonomy" id="244447"/>
    <lineage>
        <taxon>Eukaryota</taxon>
        <taxon>Metazoa</taxon>
        <taxon>Chordata</taxon>
        <taxon>Craniata</taxon>
        <taxon>Vertebrata</taxon>
        <taxon>Euteleostomi</taxon>
        <taxon>Actinopterygii</taxon>
        <taxon>Neopterygii</taxon>
        <taxon>Teleostei</taxon>
        <taxon>Neoteleostei</taxon>
        <taxon>Acanthomorphata</taxon>
        <taxon>Carangaria</taxon>
        <taxon>Pleuronectiformes</taxon>
        <taxon>Pleuronectoidei</taxon>
        <taxon>Cynoglossidae</taxon>
        <taxon>Cynoglossinae</taxon>
        <taxon>Cynoglossus</taxon>
    </lineage>
</organism>
<dbReference type="InterPro" id="IPR000679">
    <property type="entry name" value="Znf_GATA"/>
</dbReference>
<dbReference type="GO" id="GO:0006357">
    <property type="term" value="P:regulation of transcription by RNA polymerase II"/>
    <property type="evidence" value="ECO:0007669"/>
    <property type="project" value="TreeGrafter"/>
</dbReference>
<dbReference type="GO" id="GO:0008270">
    <property type="term" value="F:zinc ion binding"/>
    <property type="evidence" value="ECO:0007669"/>
    <property type="project" value="UniProtKB-KW"/>
</dbReference>
<protein>
    <submittedName>
        <fullName evidence="5">Zinc finger GATA like protein 1</fullName>
    </submittedName>
</protein>
<dbReference type="PANTHER" id="PTHR47341">
    <property type="entry name" value="GATA-TYPE ZINC FINGER PROTEIN 1"/>
    <property type="match status" value="1"/>
</dbReference>
<dbReference type="Proteomes" id="UP000265120">
    <property type="component" value="Chromosome 9"/>
</dbReference>
<proteinExistence type="predicted"/>
<keyword evidence="1" id="KW-0539">Nucleus</keyword>
<keyword evidence="2" id="KW-0479">Metal-binding</keyword>
<dbReference type="GO" id="GO:0005634">
    <property type="term" value="C:nucleus"/>
    <property type="evidence" value="ECO:0007669"/>
    <property type="project" value="TreeGrafter"/>
</dbReference>
<dbReference type="RefSeq" id="XP_008315806.1">
    <property type="nucleotide sequence ID" value="XM_008317584.3"/>
</dbReference>
<dbReference type="Pfam" id="PF00320">
    <property type="entry name" value="GATA"/>
    <property type="match status" value="1"/>
</dbReference>
<sequence length="563" mass="62572">MLELYDVTSLVIDTLNSAETTRLDLKPYNNYGNMSWGAQTQTTFIQGSHQKTSEKDDSNSALFYLFQEVSMLAPPSHCSFSETKSTPKLLGGTTVQDKTEEDGDVFKTLNGSRLQCLSGSHGVNTFKEECGCHDSSCELNSPWKVLNLINLQCERLLHHRDEDKSTPRSVLPAVTLCQSVTAEASTEVDVTELEAETATVQNTETHFDYKTEELPASVEHGNNGRVDLHSVGGQCCVNESGSCGVTGLSEEVKENAFSHPHHSVQECTHPFPNPAFFQHVPSSQQSTDVNSFPSECVSLSKSVLTLDCNANVVTTDPIVDTQQSPFHAVLPSVLSVSCVIKRHNPLPQTGIVGSQPESTHSSVKDKSPHDPLFKPTVSKISSAKFPPEDSPAQKKEIEPQTILKWRTRSRRKQPYPSRSIDIQDPNVQGVTFSMGSELDDSREHCRLLITWKYSKELCKRERKLQPRTRKSYKTSSSDEENDHLTTVPKSKACASCCTRKTPMWRDAEDGTPLCNACGIRYKKYRVRCVSCWHIPRKESNSNSCCLKCGNLVIQISGQRKHTS</sequence>
<name>A0A3P8W4V9_CYNSE</name>
<dbReference type="GeneID" id="103384171"/>
<feature type="region of interest" description="Disordered" evidence="3">
    <location>
        <begin position="346"/>
        <end position="423"/>
    </location>
</feature>
<dbReference type="AlphaFoldDB" id="A0A3P8W4V9"/>
<dbReference type="InterPro" id="IPR053116">
    <property type="entry name" value="GATA-type_Znf_Regulator"/>
</dbReference>
<dbReference type="CTD" id="100125288"/>
<dbReference type="SUPFAM" id="SSF57716">
    <property type="entry name" value="Glucocorticoid receptor-like (DNA-binding domain)"/>
    <property type="match status" value="1"/>
</dbReference>
<dbReference type="CDD" id="cd00202">
    <property type="entry name" value="ZnF_GATA"/>
    <property type="match status" value="1"/>
</dbReference>
<dbReference type="Ensembl" id="ENSCSET00000021859.1">
    <property type="protein sequence ID" value="ENSCSEP00000021582.1"/>
    <property type="gene ID" value="ENSCSEG00000013771.1"/>
</dbReference>
<dbReference type="OMA" id="PCNELKT"/>
<dbReference type="InParanoid" id="A0A3P8W4V9"/>
<dbReference type="InterPro" id="IPR013088">
    <property type="entry name" value="Znf_NHR/GATA"/>
</dbReference>
<feature type="compositionally biased region" description="Basic and acidic residues" evidence="3">
    <location>
        <begin position="362"/>
        <end position="372"/>
    </location>
</feature>
<keyword evidence="6" id="KW-1185">Reference proteome</keyword>